<evidence type="ECO:0000256" key="1">
    <source>
        <dbReference type="ARBA" id="ARBA00023015"/>
    </source>
</evidence>
<evidence type="ECO:0000256" key="4">
    <source>
        <dbReference type="PROSITE-ProRule" id="PRU00335"/>
    </source>
</evidence>
<evidence type="ECO:0000259" key="5">
    <source>
        <dbReference type="PROSITE" id="PS50977"/>
    </source>
</evidence>
<dbReference type="InterPro" id="IPR036271">
    <property type="entry name" value="Tet_transcr_reg_TetR-rel_C_sf"/>
</dbReference>
<name>A0A4Y9LU38_9BRAD</name>
<dbReference type="SUPFAM" id="SSF46689">
    <property type="entry name" value="Homeodomain-like"/>
    <property type="match status" value="1"/>
</dbReference>
<gene>
    <name evidence="6" type="ORF">E4K65_21685</name>
</gene>
<keyword evidence="7" id="KW-1185">Reference proteome</keyword>
<proteinExistence type="predicted"/>
<sequence length="208" mass="22186">MAGRPREFDREAALEAAMFLFWRKGFEAASMQDLCEAMGVRSPSLYAAFESKEALYLAAIEHYVLTQGPPVWDKLTEGKTARAGVENLLIGATETLPKSRTAPAGCMAVLGAVSDEWPATIARAIKKVRLDMLANLRARIEGAVANGELPAATDIDALSRFYLSVFQGMAIQAKDGATPEELRGAAKAAMAAWPGDRSPASVSAASRP</sequence>
<dbReference type="PANTHER" id="PTHR47506">
    <property type="entry name" value="TRANSCRIPTIONAL REGULATORY PROTEIN"/>
    <property type="match status" value="1"/>
</dbReference>
<evidence type="ECO:0000313" key="7">
    <source>
        <dbReference type="Proteomes" id="UP000297966"/>
    </source>
</evidence>
<dbReference type="Pfam" id="PF16925">
    <property type="entry name" value="TetR_C_13"/>
    <property type="match status" value="1"/>
</dbReference>
<dbReference type="Gene3D" id="1.10.357.10">
    <property type="entry name" value="Tetracycline Repressor, domain 2"/>
    <property type="match status" value="1"/>
</dbReference>
<keyword evidence="2 4" id="KW-0238">DNA-binding</keyword>
<dbReference type="AlphaFoldDB" id="A0A4Y9LU38"/>
<dbReference type="InterPro" id="IPR001647">
    <property type="entry name" value="HTH_TetR"/>
</dbReference>
<dbReference type="RefSeq" id="WP_135175909.1">
    <property type="nucleotide sequence ID" value="NZ_SPQT01000012.1"/>
</dbReference>
<keyword evidence="3" id="KW-0804">Transcription</keyword>
<dbReference type="EMBL" id="SPQT01000012">
    <property type="protein sequence ID" value="TFV46153.1"/>
    <property type="molecule type" value="Genomic_DNA"/>
</dbReference>
<evidence type="ECO:0000256" key="2">
    <source>
        <dbReference type="ARBA" id="ARBA00023125"/>
    </source>
</evidence>
<feature type="DNA-binding region" description="H-T-H motif" evidence="4">
    <location>
        <begin position="30"/>
        <end position="49"/>
    </location>
</feature>
<evidence type="ECO:0000256" key="3">
    <source>
        <dbReference type="ARBA" id="ARBA00023163"/>
    </source>
</evidence>
<reference evidence="6 7" key="1">
    <citation type="submission" date="2019-03" db="EMBL/GenBank/DDBJ databases">
        <title>Bradyrhizobium diversity isolated from nodules of Chamaecrista fasciculata.</title>
        <authorList>
            <person name="Klepa M.S."/>
            <person name="Urquiaga M.O."/>
            <person name="Hungria M."/>
            <person name="Delamuta J.R."/>
        </authorList>
    </citation>
    <scope>NUCLEOTIDE SEQUENCE [LARGE SCALE GENOMIC DNA]</scope>
    <source>
        <strain evidence="6 7">CNPSo 3448</strain>
    </source>
</reference>
<protein>
    <submittedName>
        <fullName evidence="6">TetR/AcrR family transcriptional regulator</fullName>
    </submittedName>
</protein>
<dbReference type="SUPFAM" id="SSF48498">
    <property type="entry name" value="Tetracyclin repressor-like, C-terminal domain"/>
    <property type="match status" value="1"/>
</dbReference>
<dbReference type="GO" id="GO:0003677">
    <property type="term" value="F:DNA binding"/>
    <property type="evidence" value="ECO:0007669"/>
    <property type="project" value="UniProtKB-UniRule"/>
</dbReference>
<dbReference type="PROSITE" id="PS50977">
    <property type="entry name" value="HTH_TETR_2"/>
    <property type="match status" value="1"/>
</dbReference>
<comment type="caution">
    <text evidence="6">The sequence shown here is derived from an EMBL/GenBank/DDBJ whole genome shotgun (WGS) entry which is preliminary data.</text>
</comment>
<dbReference type="InterPro" id="IPR011075">
    <property type="entry name" value="TetR_C"/>
</dbReference>
<dbReference type="PANTHER" id="PTHR47506:SF1">
    <property type="entry name" value="HTH-TYPE TRANSCRIPTIONAL REGULATOR YJDC"/>
    <property type="match status" value="1"/>
</dbReference>
<dbReference type="InterPro" id="IPR009057">
    <property type="entry name" value="Homeodomain-like_sf"/>
</dbReference>
<dbReference type="OrthoDB" id="9795242at2"/>
<dbReference type="Proteomes" id="UP000297966">
    <property type="component" value="Unassembled WGS sequence"/>
</dbReference>
<feature type="domain" description="HTH tetR-type" evidence="5">
    <location>
        <begin position="7"/>
        <end position="67"/>
    </location>
</feature>
<dbReference type="PRINTS" id="PR00455">
    <property type="entry name" value="HTHTETR"/>
</dbReference>
<dbReference type="Pfam" id="PF00440">
    <property type="entry name" value="TetR_N"/>
    <property type="match status" value="1"/>
</dbReference>
<evidence type="ECO:0000313" key="6">
    <source>
        <dbReference type="EMBL" id="TFV46153.1"/>
    </source>
</evidence>
<keyword evidence="1" id="KW-0805">Transcription regulation</keyword>
<dbReference type="Gene3D" id="1.10.10.60">
    <property type="entry name" value="Homeodomain-like"/>
    <property type="match status" value="1"/>
</dbReference>
<accession>A0A4Y9LU38</accession>
<organism evidence="6 7">
    <name type="scientific">Bradyrhizobium niftali</name>
    <dbReference type="NCBI Taxonomy" id="2560055"/>
    <lineage>
        <taxon>Bacteria</taxon>
        <taxon>Pseudomonadati</taxon>
        <taxon>Pseudomonadota</taxon>
        <taxon>Alphaproteobacteria</taxon>
        <taxon>Hyphomicrobiales</taxon>
        <taxon>Nitrobacteraceae</taxon>
        <taxon>Bradyrhizobium</taxon>
    </lineage>
</organism>